<dbReference type="InterPro" id="IPR000836">
    <property type="entry name" value="PRTase_dom"/>
</dbReference>
<dbReference type="InterPro" id="IPR050137">
    <property type="entry name" value="PyrR_bifunctional"/>
</dbReference>
<dbReference type="GO" id="GO:0006355">
    <property type="term" value="P:regulation of DNA-templated transcription"/>
    <property type="evidence" value="ECO:0007669"/>
    <property type="project" value="UniProtKB-UniRule"/>
</dbReference>
<evidence type="ECO:0000256" key="1">
    <source>
        <dbReference type="ARBA" id="ARBA00005565"/>
    </source>
</evidence>
<dbReference type="Proteomes" id="UP000216312">
    <property type="component" value="Unassembled WGS sequence"/>
</dbReference>
<protein>
    <recommendedName>
        <fullName evidence="4">Bifunctional protein PyrR</fullName>
    </recommendedName>
    <domain>
        <recommendedName>
            <fullName evidence="4">Pyrimidine operon regulatory protein</fullName>
        </recommendedName>
    </domain>
    <domain>
        <recommendedName>
            <fullName evidence="4">Uracil phosphoribosyltransferase</fullName>
            <shortName evidence="4">UPRTase</shortName>
            <ecNumber evidence="4">2.4.2.9</ecNumber>
        </recommendedName>
    </domain>
</protein>
<evidence type="ECO:0000256" key="2">
    <source>
        <dbReference type="ARBA" id="ARBA00023015"/>
    </source>
</evidence>
<sequence>MASQILSKQDIGRLLDEIACKVVEQHQDEGTIYVIGIHTRGYPLAKRLAQRLKTLGKSVKIGALDITFYRDDLTMIDKKPVVKASKISPEIDDKVVLLVDDVIFTGRTVRAALCEIMDYGRPKRIELAVLIDRGGREVPIEATYVGKKVEVGRDYIVDVKLTEVDGTDGVWIFKRS</sequence>
<dbReference type="EC" id="2.4.2.9" evidence="4"/>
<comment type="caution">
    <text evidence="6">The sequence shown here is derived from an EMBL/GenBank/DDBJ whole genome shotgun (WGS) entry which is preliminary data.</text>
</comment>
<keyword evidence="2 4" id="KW-0805">Transcription regulation</keyword>
<proteinExistence type="inferred from homology"/>
<evidence type="ECO:0000313" key="7">
    <source>
        <dbReference type="Proteomes" id="UP000216312"/>
    </source>
</evidence>
<dbReference type="EMBL" id="NMUJ01000019">
    <property type="protein sequence ID" value="OYV03152.1"/>
    <property type="molecule type" value="Genomic_DNA"/>
</dbReference>
<evidence type="ECO:0000256" key="3">
    <source>
        <dbReference type="ARBA" id="ARBA00023163"/>
    </source>
</evidence>
<comment type="catalytic activity">
    <reaction evidence="4">
        <text>UMP + diphosphate = 5-phospho-alpha-D-ribose 1-diphosphate + uracil</text>
        <dbReference type="Rhea" id="RHEA:13017"/>
        <dbReference type="ChEBI" id="CHEBI:17568"/>
        <dbReference type="ChEBI" id="CHEBI:33019"/>
        <dbReference type="ChEBI" id="CHEBI:57865"/>
        <dbReference type="ChEBI" id="CHEBI:58017"/>
        <dbReference type="EC" id="2.4.2.9"/>
    </reaction>
</comment>
<dbReference type="FunFam" id="3.40.50.2020:FF:000020">
    <property type="entry name" value="Bifunctional protein PyrR"/>
    <property type="match status" value="1"/>
</dbReference>
<organism evidence="6 7">
    <name type="scientific">candidate division WOR-3 bacterium 4484_18</name>
    <dbReference type="NCBI Taxonomy" id="2020626"/>
    <lineage>
        <taxon>Bacteria</taxon>
        <taxon>Bacteria division WOR-3</taxon>
    </lineage>
</organism>
<comment type="function">
    <text evidence="4">Also displays a weak uracil phosphoribosyltransferase activity which is not physiologically significant.</text>
</comment>
<keyword evidence="3 4" id="KW-0804">Transcription</keyword>
<dbReference type="InterPro" id="IPR023050">
    <property type="entry name" value="PyrR"/>
</dbReference>
<keyword evidence="4 6" id="KW-0808">Transferase</keyword>
<feature type="domain" description="Phosphoribosyltransferase" evidence="5">
    <location>
        <begin position="2"/>
        <end position="150"/>
    </location>
</feature>
<dbReference type="PANTHER" id="PTHR11608">
    <property type="entry name" value="BIFUNCTIONAL PROTEIN PYRR"/>
    <property type="match status" value="1"/>
</dbReference>
<dbReference type="AlphaFoldDB" id="A0A257LUP5"/>
<dbReference type="Pfam" id="PF00156">
    <property type="entry name" value="Pribosyltran"/>
    <property type="match status" value="1"/>
</dbReference>
<evidence type="ECO:0000259" key="5">
    <source>
        <dbReference type="Pfam" id="PF00156"/>
    </source>
</evidence>
<dbReference type="NCBIfam" id="NF003549">
    <property type="entry name" value="PRK05205.1-5"/>
    <property type="match status" value="1"/>
</dbReference>
<keyword evidence="4 6" id="KW-0328">Glycosyltransferase</keyword>
<name>A0A257LUP5_UNCW3</name>
<gene>
    <name evidence="4" type="primary">pyrR</name>
    <name evidence="6" type="ORF">CGW93_02285</name>
</gene>
<dbReference type="CDD" id="cd06223">
    <property type="entry name" value="PRTases_typeI"/>
    <property type="match status" value="1"/>
</dbReference>
<comment type="function">
    <text evidence="4">Regulates the transcription of the pyrimidine nucleotide (pyr) operon in response to exogenous pyrimidines.</text>
</comment>
<dbReference type="PANTHER" id="PTHR11608:SF0">
    <property type="entry name" value="BIFUNCTIONAL PROTEIN PYRR"/>
    <property type="match status" value="1"/>
</dbReference>
<evidence type="ECO:0000256" key="4">
    <source>
        <dbReference type="HAMAP-Rule" id="MF_01219"/>
    </source>
</evidence>
<accession>A0A257LUP5</accession>
<reference evidence="7" key="1">
    <citation type="submission" date="2017-07" db="EMBL/GenBank/DDBJ databases">
        <title>Novel pathways for hydrocarbon cycling and metabolic interdependencies in hydrothermal sediment communities.</title>
        <authorList>
            <person name="Dombrowski N."/>
            <person name="Seitz K."/>
            <person name="Teske A."/>
            <person name="Baker B."/>
        </authorList>
    </citation>
    <scope>NUCLEOTIDE SEQUENCE [LARGE SCALE GENOMIC DNA]</scope>
</reference>
<dbReference type="GO" id="GO:0004845">
    <property type="term" value="F:uracil phosphoribosyltransferase activity"/>
    <property type="evidence" value="ECO:0007669"/>
    <property type="project" value="UniProtKB-UniRule"/>
</dbReference>
<dbReference type="SUPFAM" id="SSF53271">
    <property type="entry name" value="PRTase-like"/>
    <property type="match status" value="1"/>
</dbReference>
<dbReference type="HAMAP" id="MF_01219">
    <property type="entry name" value="PyrR"/>
    <property type="match status" value="1"/>
</dbReference>
<dbReference type="InterPro" id="IPR029057">
    <property type="entry name" value="PRTase-like"/>
</dbReference>
<dbReference type="Gene3D" id="3.40.50.2020">
    <property type="match status" value="1"/>
</dbReference>
<dbReference type="NCBIfam" id="NF003545">
    <property type="entry name" value="PRK05205.1-1"/>
    <property type="match status" value="1"/>
</dbReference>
<comment type="similarity">
    <text evidence="1 4">Belongs to the purine/pyrimidine phosphoribosyltransferase family. PyrR subfamily.</text>
</comment>
<feature type="short sequence motif" description="PRPP-binding" evidence="4">
    <location>
        <begin position="96"/>
        <end position="108"/>
    </location>
</feature>
<evidence type="ECO:0000313" key="6">
    <source>
        <dbReference type="EMBL" id="OYV03152.1"/>
    </source>
</evidence>